<sequence length="195" mass="21865">MSTTDSEVDRHSGHAGLNAIARSRLSHSRILKGSMATRSIMHLEITFSRLSVPFIHVLEWTLKHVLLSGILLLKTFSNTLHRKDLLFFVLELTCSAVLIGCFTFLLRRALARRTIHLNVLDLGSYHIPQVLPLEGDPEACPMCPANKLSLASLPLGLFHFEVPNDDTDARLLAGSLIERKRWEVYEGIQAEVKSE</sequence>
<evidence type="ECO:0000313" key="3">
    <source>
        <dbReference type="Proteomes" id="UP001150266"/>
    </source>
</evidence>
<evidence type="ECO:0000256" key="1">
    <source>
        <dbReference type="SAM" id="Phobius"/>
    </source>
</evidence>
<comment type="caution">
    <text evidence="2">The sequence shown here is derived from an EMBL/GenBank/DDBJ whole genome shotgun (WGS) entry which is preliminary data.</text>
</comment>
<dbReference type="AlphaFoldDB" id="A0A9W9DP71"/>
<accession>A0A9W9DP71</accession>
<keyword evidence="3" id="KW-1185">Reference proteome</keyword>
<proteinExistence type="predicted"/>
<keyword evidence="1" id="KW-0472">Membrane</keyword>
<organism evidence="2 3">
    <name type="scientific">Lentinula aciculospora</name>
    <dbReference type="NCBI Taxonomy" id="153920"/>
    <lineage>
        <taxon>Eukaryota</taxon>
        <taxon>Fungi</taxon>
        <taxon>Dikarya</taxon>
        <taxon>Basidiomycota</taxon>
        <taxon>Agaricomycotina</taxon>
        <taxon>Agaricomycetes</taxon>
        <taxon>Agaricomycetidae</taxon>
        <taxon>Agaricales</taxon>
        <taxon>Marasmiineae</taxon>
        <taxon>Omphalotaceae</taxon>
        <taxon>Lentinula</taxon>
    </lineage>
</organism>
<dbReference type="Proteomes" id="UP001150266">
    <property type="component" value="Unassembled WGS sequence"/>
</dbReference>
<reference evidence="2" key="1">
    <citation type="submission" date="2022-08" db="EMBL/GenBank/DDBJ databases">
        <title>A Global Phylogenomic Analysis of the Shiitake Genus Lentinula.</title>
        <authorList>
            <consortium name="DOE Joint Genome Institute"/>
            <person name="Sierra-Patev S."/>
            <person name="Min B."/>
            <person name="Naranjo-Ortiz M."/>
            <person name="Looney B."/>
            <person name="Konkel Z."/>
            <person name="Slot J.C."/>
            <person name="Sakamoto Y."/>
            <person name="Steenwyk J.L."/>
            <person name="Rokas A."/>
            <person name="Carro J."/>
            <person name="Camarero S."/>
            <person name="Ferreira P."/>
            <person name="Molpeceres G."/>
            <person name="Ruiz-Duenas F.J."/>
            <person name="Serrano A."/>
            <person name="Henrissat B."/>
            <person name="Drula E."/>
            <person name="Hughes K.W."/>
            <person name="Mata J.L."/>
            <person name="Ishikawa N.K."/>
            <person name="Vargas-Isla R."/>
            <person name="Ushijima S."/>
            <person name="Smith C.A."/>
            <person name="Ahrendt S."/>
            <person name="Andreopoulos W."/>
            <person name="He G."/>
            <person name="Labutti K."/>
            <person name="Lipzen A."/>
            <person name="Ng V."/>
            <person name="Riley R."/>
            <person name="Sandor L."/>
            <person name="Barry K."/>
            <person name="Martinez A.T."/>
            <person name="Xiao Y."/>
            <person name="Gibbons J.G."/>
            <person name="Terashima K."/>
            <person name="Grigoriev I.V."/>
            <person name="Hibbett D.S."/>
        </authorList>
    </citation>
    <scope>NUCLEOTIDE SEQUENCE</scope>
    <source>
        <strain evidence="2">JLM2183</strain>
    </source>
</reference>
<evidence type="ECO:0000313" key="2">
    <source>
        <dbReference type="EMBL" id="KAJ4478481.1"/>
    </source>
</evidence>
<name>A0A9W9DP71_9AGAR</name>
<protein>
    <submittedName>
        <fullName evidence="2">Uncharacterized protein</fullName>
    </submittedName>
</protein>
<keyword evidence="1" id="KW-1133">Transmembrane helix</keyword>
<feature type="transmembrane region" description="Helical" evidence="1">
    <location>
        <begin position="85"/>
        <end position="106"/>
    </location>
</feature>
<gene>
    <name evidence="2" type="ORF">J3R30DRAFT_3404520</name>
</gene>
<keyword evidence="1" id="KW-0812">Transmembrane</keyword>
<dbReference type="EMBL" id="JAOTPV010000009">
    <property type="protein sequence ID" value="KAJ4478481.1"/>
    <property type="molecule type" value="Genomic_DNA"/>
</dbReference>
<dbReference type="OrthoDB" id="2981676at2759"/>